<dbReference type="Gene3D" id="3.90.640.10">
    <property type="entry name" value="Actin, Chain A, domain 4"/>
    <property type="match status" value="1"/>
</dbReference>
<evidence type="ECO:0000313" key="4">
    <source>
        <dbReference type="EMBL" id="EIJ43623.1"/>
    </source>
</evidence>
<dbReference type="OrthoDB" id="9807934at2"/>
<dbReference type="HOGENOM" id="CLU_038578_0_0_6"/>
<reference evidence="4 5" key="1">
    <citation type="submission" date="2011-11" db="EMBL/GenBank/DDBJ databases">
        <title>Improved High-Quality Draft sequence of Beggiatoa alba B18lD.</title>
        <authorList>
            <consortium name="US DOE Joint Genome Institute"/>
            <person name="Lucas S."/>
            <person name="Han J."/>
            <person name="Lapidus A."/>
            <person name="Cheng J.-F."/>
            <person name="Goodwin L."/>
            <person name="Pitluck S."/>
            <person name="Peters L."/>
            <person name="Mikhailova N."/>
            <person name="Held B."/>
            <person name="Detter J.C."/>
            <person name="Han C."/>
            <person name="Tapia R."/>
            <person name="Land M."/>
            <person name="Hauser L."/>
            <person name="Kyrpides N."/>
            <person name="Ivanova N."/>
            <person name="Pagani I."/>
            <person name="Samuel K."/>
            <person name="Teske A."/>
            <person name="Mueller J."/>
            <person name="Woyke T."/>
        </authorList>
    </citation>
    <scope>NUCLEOTIDE SEQUENCE [LARGE SCALE GENOMIC DNA]</scope>
    <source>
        <strain evidence="4 5">B18LD</strain>
    </source>
</reference>
<evidence type="ECO:0000256" key="2">
    <source>
        <dbReference type="ARBA" id="ARBA00022840"/>
    </source>
</evidence>
<evidence type="ECO:0000313" key="5">
    <source>
        <dbReference type="Proteomes" id="UP000005744"/>
    </source>
</evidence>
<gene>
    <name evidence="4" type="ORF">BegalDRAFT_2788</name>
</gene>
<dbReference type="InterPro" id="IPR043129">
    <property type="entry name" value="ATPase_NBD"/>
</dbReference>
<comment type="similarity">
    <text evidence="3">Belongs to the heat shock protein 70 family.</text>
</comment>
<dbReference type="SUPFAM" id="SSF53067">
    <property type="entry name" value="Actin-like ATPase domain"/>
    <property type="match status" value="2"/>
</dbReference>
<dbReference type="Pfam" id="PF00012">
    <property type="entry name" value="HSP70"/>
    <property type="match status" value="1"/>
</dbReference>
<sequence length="527" mass="59165">MATLGLDFGTTTSILAYQVDEKLQTFALGGASATPYISSVLSIDKVDNSLDIGQAARLNQSDDDYWVYSYFKMLLAETDATRLATRGYVQHSPAMAAHDYIAQLLNRFRQETGIQDIENLVVTVPEIWVRSGQHAAREQLKNILVTLGFSQTHLISEPVAASAYFAYQFKRQQGKAYQGHVLVCDYGGGTLDLSLSWIDDTHIKVLEGTGYGHVDTQLGSAGVAFDENVIQHLLQRIGEAETDTKRFNKLCKAFEEQKIAQTDKLSRLLEQYRRNPATNRKVFEIEGINVEAQDLVSVFDRLLLPELQKALANMAHLLEKQAIDTENAEKFHIIMVGGFSNFYLVRRAVRDFFHSKTEADERFKAYFDLTDTALAIAKGAALLATNHFQLDLLCPINVGIRAKNQFLEDTDILLLSKGTPLQEALQPHFFQHWLGVMSEQALEKLSLTLFLDVGEKRRYIDLQGKLRDFIPNPHAHNQWQVGFAMDENTLFTLHIKDKSGIEKVTPLGNLAEKMSGLHIIETPTSSP</sequence>
<dbReference type="InterPro" id="IPR013126">
    <property type="entry name" value="Hsp_70_fam"/>
</dbReference>
<dbReference type="eggNOG" id="COG0443">
    <property type="taxonomic scope" value="Bacteria"/>
</dbReference>
<evidence type="ECO:0000256" key="1">
    <source>
        <dbReference type="ARBA" id="ARBA00022741"/>
    </source>
</evidence>
<accession>I3CJ30</accession>
<dbReference type="Gene3D" id="3.30.420.40">
    <property type="match status" value="2"/>
</dbReference>
<dbReference type="GO" id="GO:0140662">
    <property type="term" value="F:ATP-dependent protein folding chaperone"/>
    <property type="evidence" value="ECO:0007669"/>
    <property type="project" value="InterPro"/>
</dbReference>
<keyword evidence="1 3" id="KW-0547">Nucleotide-binding</keyword>
<dbReference type="Proteomes" id="UP000005744">
    <property type="component" value="Unassembled WGS sequence"/>
</dbReference>
<dbReference type="PRINTS" id="PR00301">
    <property type="entry name" value="HEATSHOCK70"/>
</dbReference>
<dbReference type="STRING" id="395493.BegalDRAFT_2788"/>
<organism evidence="4 5">
    <name type="scientific">Beggiatoa alba B18LD</name>
    <dbReference type="NCBI Taxonomy" id="395493"/>
    <lineage>
        <taxon>Bacteria</taxon>
        <taxon>Pseudomonadati</taxon>
        <taxon>Pseudomonadota</taxon>
        <taxon>Gammaproteobacteria</taxon>
        <taxon>Thiotrichales</taxon>
        <taxon>Thiotrichaceae</taxon>
        <taxon>Beggiatoa</taxon>
    </lineage>
</organism>
<dbReference type="EMBL" id="JH600070">
    <property type="protein sequence ID" value="EIJ43623.1"/>
    <property type="molecule type" value="Genomic_DNA"/>
</dbReference>
<proteinExistence type="inferred from homology"/>
<keyword evidence="2 3" id="KW-0067">ATP-binding</keyword>
<evidence type="ECO:0000256" key="3">
    <source>
        <dbReference type="RuleBase" id="RU003322"/>
    </source>
</evidence>
<dbReference type="PANTHER" id="PTHR19375">
    <property type="entry name" value="HEAT SHOCK PROTEIN 70KDA"/>
    <property type="match status" value="1"/>
</dbReference>
<dbReference type="AlphaFoldDB" id="I3CJ30"/>
<keyword evidence="5" id="KW-1185">Reference proteome</keyword>
<protein>
    <submittedName>
        <fullName evidence="4">Molecular chaperone</fullName>
    </submittedName>
</protein>
<dbReference type="RefSeq" id="WP_002690946.1">
    <property type="nucleotide sequence ID" value="NZ_JH600070.1"/>
</dbReference>
<dbReference type="GO" id="GO:0005524">
    <property type="term" value="F:ATP binding"/>
    <property type="evidence" value="ECO:0007669"/>
    <property type="project" value="UniProtKB-KW"/>
</dbReference>
<name>I3CJ30_9GAMM</name>